<evidence type="ECO:0000313" key="5">
    <source>
        <dbReference type="EMBL" id="KZM99160.1"/>
    </source>
</evidence>
<evidence type="ECO:0000256" key="3">
    <source>
        <dbReference type="SAM" id="MobiDB-lite"/>
    </source>
</evidence>
<dbReference type="Pfam" id="PF00076">
    <property type="entry name" value="RRM_1"/>
    <property type="match status" value="3"/>
</dbReference>
<feature type="region of interest" description="Disordered" evidence="3">
    <location>
        <begin position="468"/>
        <end position="491"/>
    </location>
</feature>
<feature type="compositionally biased region" description="Polar residues" evidence="3">
    <location>
        <begin position="27"/>
        <end position="53"/>
    </location>
</feature>
<dbReference type="InterPro" id="IPR035979">
    <property type="entry name" value="RBD_domain_sf"/>
</dbReference>
<dbReference type="InterPro" id="IPR012677">
    <property type="entry name" value="Nucleotide-bd_a/b_plait_sf"/>
</dbReference>
<protein>
    <recommendedName>
        <fullName evidence="4">RRM domain-containing protein</fullName>
    </recommendedName>
</protein>
<gene>
    <name evidence="5" type="ORF">DCAR_013478</name>
</gene>
<feature type="compositionally biased region" description="Polar residues" evidence="3">
    <location>
        <begin position="67"/>
        <end position="83"/>
    </location>
</feature>
<feature type="compositionally biased region" description="Basic and acidic residues" evidence="3">
    <location>
        <begin position="468"/>
        <end position="483"/>
    </location>
</feature>
<feature type="domain" description="RRM" evidence="4">
    <location>
        <begin position="753"/>
        <end position="836"/>
    </location>
</feature>
<name>A0A162ADC1_DAUCS</name>
<dbReference type="PANTHER" id="PTHR21245">
    <property type="entry name" value="HETEROGENEOUS NUCLEAR RIBONUCLEOPROTEIN"/>
    <property type="match status" value="1"/>
</dbReference>
<evidence type="ECO:0000259" key="4">
    <source>
        <dbReference type="PROSITE" id="PS50102"/>
    </source>
</evidence>
<dbReference type="GO" id="GO:0003723">
    <property type="term" value="F:RNA binding"/>
    <property type="evidence" value="ECO:0007669"/>
    <property type="project" value="UniProtKB-UniRule"/>
</dbReference>
<feature type="domain" description="RRM" evidence="4">
    <location>
        <begin position="849"/>
        <end position="930"/>
    </location>
</feature>
<dbReference type="SMART" id="SM00360">
    <property type="entry name" value="RRM"/>
    <property type="match status" value="3"/>
</dbReference>
<feature type="region of interest" description="Disordered" evidence="3">
    <location>
        <begin position="981"/>
        <end position="1034"/>
    </location>
</feature>
<feature type="domain" description="RRM" evidence="4">
    <location>
        <begin position="674"/>
        <end position="742"/>
    </location>
</feature>
<dbReference type="CDD" id="cd00590">
    <property type="entry name" value="RRM_SF"/>
    <property type="match status" value="2"/>
</dbReference>
<feature type="compositionally biased region" description="Basic and acidic residues" evidence="3">
    <location>
        <begin position="990"/>
        <end position="1002"/>
    </location>
</feature>
<accession>A0A162ADC1</accession>
<organism evidence="5">
    <name type="scientific">Daucus carota subsp. sativus</name>
    <name type="common">Carrot</name>
    <dbReference type="NCBI Taxonomy" id="79200"/>
    <lineage>
        <taxon>Eukaryota</taxon>
        <taxon>Viridiplantae</taxon>
        <taxon>Streptophyta</taxon>
        <taxon>Embryophyta</taxon>
        <taxon>Tracheophyta</taxon>
        <taxon>Spermatophyta</taxon>
        <taxon>Magnoliopsida</taxon>
        <taxon>eudicotyledons</taxon>
        <taxon>Gunneridae</taxon>
        <taxon>Pentapetalae</taxon>
        <taxon>asterids</taxon>
        <taxon>campanulids</taxon>
        <taxon>Apiales</taxon>
        <taxon>Apiaceae</taxon>
        <taxon>Apioideae</taxon>
        <taxon>Scandiceae</taxon>
        <taxon>Daucinae</taxon>
        <taxon>Daucus</taxon>
        <taxon>Daucus sect. Daucus</taxon>
    </lineage>
</organism>
<dbReference type="EMBL" id="LNRQ01000004">
    <property type="protein sequence ID" value="KZM99160.1"/>
    <property type="molecule type" value="Genomic_DNA"/>
</dbReference>
<proteinExistence type="predicted"/>
<dbReference type="InterPro" id="IPR000504">
    <property type="entry name" value="RRM_dom"/>
</dbReference>
<dbReference type="AlphaFoldDB" id="A0A162ADC1"/>
<sequence>MPPKKYMRKSFTYSSLTRRPARKSKPSDPQQTPNPVQESLPSILETPSNSSLNLPHVEEITPPFAESHQTQINERTINSNVQDSLRSRLVPTNLETPSQSTPNLAHSDEITPPVNSNVQDLPPYAVVSPNLETPFQSNANLVCSEEVTAPVDELAQDLINGRNIKGDDQGFSETVSRAAESPVELKRVILVEKESGDDGGGGEKSGAETEAIDGVKKKKTRIVKRVVKRIVKRKVLEKVNYQQTEEGNQDLGNGVVGDVKIMSNECANMAGENSNLKMVESVDVEISDRNNDVVGKSADGYESKPTCIVWSEAENCGVVSEIQKDLEGFKLVKNRRESHCPSPDAVTVHKDTESCVEGKVNCSSTKNLSKVSGLDCVVTSFVTGTHLEDHIVNHVQQQNHGCVVENRLDSESGNCKQEEGFKINLEPETKDWEQEKVVKNSQEITAPVVFNLEIPTPVELKRETLVEKEMENDSGGGEKRGAETETENVGKKKKTRIVKRIVKRKVLRKVNHQQTEAVTQDSGNGVVGDVKLVSNECVNMAVENSNIKTVESVDVEMSDRNNDVAMQTGHCESNDVVGKSVDASESKATCIVCSEAENCGVGENNLEPETKDWEQEKGVENSLEIGSEDCKQKEGVHGKEQCCDSAEMKAETSVGDTILSGEMGALERRRRRRTEIFVGGLDKDTREEDIRKIFEVLGEIKDVTVVNSSKTKKNAYAFVRYNLAADAKKALIKYRKVEICGKLCGTSPVEGNDTLFLGNLNKKWKSDDVTKLLQGIGVMNIDHVTVMPDPSNIEVNRGFAFLELESHKDAQNAFKKLQKRGVFGKHLNIKVVWAEPLIEPEESELSTVKSVYAEYLPSSWDEEKVKDCFKRFGDIENVALARDMPSSRRKDYAFVNYTTRDAALACVEAFRFSHEQSNDEVKIKVSLAKPIPRVVKSLQGSRITSNLPSSNYDKMIVDQRSSMTSDLLQLLREQASTRLTNPSLTTGSVDRQHSYSLPEKKRPFPVQGDGLHFSDPRGHPRARVEGSYPVTNPSVPRGGVSLTCLPHHQQTAGYISSKLN</sequence>
<keyword evidence="1 2" id="KW-0694">RNA-binding</keyword>
<dbReference type="Gramene" id="KZM99160">
    <property type="protein sequence ID" value="KZM99160"/>
    <property type="gene ID" value="DCAR_013478"/>
</dbReference>
<evidence type="ECO:0000256" key="1">
    <source>
        <dbReference type="ARBA" id="ARBA00022884"/>
    </source>
</evidence>
<evidence type="ECO:0000256" key="2">
    <source>
        <dbReference type="PROSITE-ProRule" id="PRU00176"/>
    </source>
</evidence>
<dbReference type="STRING" id="79200.A0A162ADC1"/>
<dbReference type="PROSITE" id="PS50102">
    <property type="entry name" value="RRM"/>
    <property type="match status" value="3"/>
</dbReference>
<comment type="caution">
    <text evidence="5">The sequence shown here is derived from an EMBL/GenBank/DDBJ whole genome shotgun (WGS) entry which is preliminary data.</text>
</comment>
<dbReference type="Gene3D" id="3.30.70.330">
    <property type="match status" value="3"/>
</dbReference>
<reference evidence="5" key="1">
    <citation type="journal article" date="2016" name="Nat. Genet.">
        <title>A high-quality carrot genome assembly provides new insights into carotenoid accumulation and asterid genome evolution.</title>
        <authorList>
            <person name="Iorizzo M."/>
            <person name="Ellison S."/>
            <person name="Senalik D."/>
            <person name="Zeng P."/>
            <person name="Satapoomin P."/>
            <person name="Huang J."/>
            <person name="Bowman M."/>
            <person name="Iovene M."/>
            <person name="Sanseverino W."/>
            <person name="Cavagnaro P."/>
            <person name="Yildiz M."/>
            <person name="Macko-Podgorni A."/>
            <person name="Moranska E."/>
            <person name="Grzebelus E."/>
            <person name="Grzebelus D."/>
            <person name="Ashrafi H."/>
            <person name="Zheng Z."/>
            <person name="Cheng S."/>
            <person name="Spooner D."/>
            <person name="Van Deynze A."/>
            <person name="Simon P."/>
        </authorList>
    </citation>
    <scope>NUCLEOTIDE SEQUENCE [LARGE SCALE GENOMIC DNA]</scope>
    <source>
        <tissue evidence="5">Leaf</tissue>
    </source>
</reference>
<feature type="region of interest" description="Disordered" evidence="3">
    <location>
        <begin position="1"/>
        <end position="83"/>
    </location>
</feature>
<dbReference type="SUPFAM" id="SSF54928">
    <property type="entry name" value="RNA-binding domain, RBD"/>
    <property type="match status" value="2"/>
</dbReference>
<feature type="compositionally biased region" description="Basic and acidic residues" evidence="3">
    <location>
        <begin position="1012"/>
        <end position="1024"/>
    </location>
</feature>